<sequence length="139" mass="15766">MIFIGVGGIIAVQYAQSHFLTKARVLDALNTMKFKVDCIVTDGTDVTTFLMVRKSAENFFGSSAHNYVYDKGFIDSIPPPMIDKLQKTKVFQLRFGTFRSIMNRCDIIVANVFDDIIDVEPPQQHVESELHELVSIMKF</sequence>
<evidence type="ECO:0000313" key="1">
    <source>
        <dbReference type="EMBL" id="VFU21901.1"/>
    </source>
</evidence>
<accession>A0A6N2KAI7</accession>
<dbReference type="InterPro" id="IPR012340">
    <property type="entry name" value="NA-bd_OB-fold"/>
</dbReference>
<dbReference type="AlphaFoldDB" id="A0A6N2KAI7"/>
<protein>
    <submittedName>
        <fullName evidence="1">Uncharacterized protein</fullName>
    </submittedName>
</protein>
<organism evidence="1">
    <name type="scientific">Salix viminalis</name>
    <name type="common">Common osier</name>
    <name type="synonym">Basket willow</name>
    <dbReference type="NCBI Taxonomy" id="40686"/>
    <lineage>
        <taxon>Eukaryota</taxon>
        <taxon>Viridiplantae</taxon>
        <taxon>Streptophyta</taxon>
        <taxon>Embryophyta</taxon>
        <taxon>Tracheophyta</taxon>
        <taxon>Spermatophyta</taxon>
        <taxon>Magnoliopsida</taxon>
        <taxon>eudicotyledons</taxon>
        <taxon>Gunneridae</taxon>
        <taxon>Pentapetalae</taxon>
        <taxon>rosids</taxon>
        <taxon>fabids</taxon>
        <taxon>Malpighiales</taxon>
        <taxon>Salicaceae</taxon>
        <taxon>Saliceae</taxon>
        <taxon>Salix</taxon>
    </lineage>
</organism>
<proteinExistence type="predicted"/>
<dbReference type="EMBL" id="CAADRP010000025">
    <property type="protein sequence ID" value="VFU21901.1"/>
    <property type="molecule type" value="Genomic_DNA"/>
</dbReference>
<name>A0A6N2KAI7_SALVM</name>
<dbReference type="Gene3D" id="2.40.50.140">
    <property type="entry name" value="Nucleic acid-binding proteins"/>
    <property type="match status" value="1"/>
</dbReference>
<gene>
    <name evidence="1" type="ORF">SVIM_LOCUS17921</name>
</gene>
<reference evidence="1" key="1">
    <citation type="submission" date="2019-03" db="EMBL/GenBank/DDBJ databases">
        <authorList>
            <person name="Mank J."/>
            <person name="Almeida P."/>
        </authorList>
    </citation>
    <scope>NUCLEOTIDE SEQUENCE</scope>
    <source>
        <strain evidence="1">78183</strain>
    </source>
</reference>